<evidence type="ECO:0000313" key="2">
    <source>
        <dbReference type="EMBL" id="PRR86146.1"/>
    </source>
</evidence>
<name>A0A2T0BQL2_9CLOT</name>
<dbReference type="AlphaFoldDB" id="A0A2T0BQL2"/>
<comment type="caution">
    <text evidence="2">The sequence shown here is derived from an EMBL/GenBank/DDBJ whole genome shotgun (WGS) entry which is preliminary data.</text>
</comment>
<dbReference type="Gene3D" id="3.40.980.10">
    <property type="entry name" value="MoaB/Mog-like domain"/>
    <property type="match status" value="1"/>
</dbReference>
<evidence type="ECO:0000259" key="1">
    <source>
        <dbReference type="SMART" id="SM00852"/>
    </source>
</evidence>
<proteinExistence type="predicted"/>
<dbReference type="SUPFAM" id="SSF53218">
    <property type="entry name" value="Molybdenum cofactor biosynthesis proteins"/>
    <property type="match status" value="1"/>
</dbReference>
<dbReference type="Proteomes" id="UP000237798">
    <property type="component" value="Unassembled WGS sequence"/>
</dbReference>
<dbReference type="InterPro" id="IPR001453">
    <property type="entry name" value="MoaB/Mog_dom"/>
</dbReference>
<dbReference type="SMART" id="SM00852">
    <property type="entry name" value="MoCF_biosynth"/>
    <property type="match status" value="1"/>
</dbReference>
<dbReference type="PANTHER" id="PTHR13939:SF0">
    <property type="entry name" value="NMN AMIDOHYDROLASE-LIKE PROTEIN YFAY"/>
    <property type="match status" value="1"/>
</dbReference>
<dbReference type="InterPro" id="IPR050101">
    <property type="entry name" value="CinA"/>
</dbReference>
<reference evidence="2 3" key="1">
    <citation type="submission" date="2018-03" db="EMBL/GenBank/DDBJ databases">
        <title>Genome sequence of Clostridium luticellarii DSM 29923.</title>
        <authorList>
            <person name="Poehlein A."/>
            <person name="Daniel R."/>
        </authorList>
    </citation>
    <scope>NUCLEOTIDE SEQUENCE [LARGE SCALE GENOMIC DNA]</scope>
    <source>
        <strain evidence="2 3">DSM 29923</strain>
    </source>
</reference>
<keyword evidence="3" id="KW-1185">Reference proteome</keyword>
<dbReference type="PANTHER" id="PTHR13939">
    <property type="entry name" value="NICOTINAMIDE-NUCLEOTIDE AMIDOHYDROLASE PNCC"/>
    <property type="match status" value="1"/>
</dbReference>
<gene>
    <name evidence="2" type="ORF">CLLU_07950</name>
</gene>
<evidence type="ECO:0000313" key="3">
    <source>
        <dbReference type="Proteomes" id="UP000237798"/>
    </source>
</evidence>
<protein>
    <submittedName>
        <fullName evidence="2">Competence damage-inducible protein A</fullName>
    </submittedName>
</protein>
<dbReference type="EMBL" id="PVXP01000007">
    <property type="protein sequence ID" value="PRR86146.1"/>
    <property type="molecule type" value="Genomic_DNA"/>
</dbReference>
<organism evidence="2 3">
    <name type="scientific">Clostridium luticellarii</name>
    <dbReference type="NCBI Taxonomy" id="1691940"/>
    <lineage>
        <taxon>Bacteria</taxon>
        <taxon>Bacillati</taxon>
        <taxon>Bacillota</taxon>
        <taxon>Clostridia</taxon>
        <taxon>Eubacteriales</taxon>
        <taxon>Clostridiaceae</taxon>
        <taxon>Clostridium</taxon>
    </lineage>
</organism>
<sequence length="182" mass="19950">MDARRKGGIILINSVVIIPTGNEVLSGVVTDTNSPAIMQLILEKYPGCEIKRVRPVSDNEDKIVEQLKKCIDENVDLVIFIGGSGGGHRYVSTLARDFTHSAIERCISEYKYKEIYGKNGHMWSKLVAARQGGTLVVNVPGPYVEAVEAARACIGCLTENEEELDVIVDRISSAVLSKYPKN</sequence>
<dbReference type="InterPro" id="IPR036425">
    <property type="entry name" value="MoaB/Mog-like_dom_sf"/>
</dbReference>
<feature type="domain" description="MoaB/Mog" evidence="1">
    <location>
        <begin position="16"/>
        <end position="160"/>
    </location>
</feature>
<dbReference type="RefSeq" id="WP_273335908.1">
    <property type="nucleotide sequence ID" value="NZ_JALCQO010000016.1"/>
</dbReference>
<accession>A0A2T0BQL2</accession>
<dbReference type="Pfam" id="PF00994">
    <property type="entry name" value="MoCF_biosynth"/>
    <property type="match status" value="1"/>
</dbReference>